<reference evidence="11" key="1">
    <citation type="submission" date="2022-04" db="EMBL/GenBank/DDBJ databases">
        <title>Corynebacterium kalidii LD5P10.</title>
        <authorList>
            <person name="Sun J.Q."/>
        </authorList>
    </citation>
    <scope>NUCLEOTIDE SEQUENCE</scope>
    <source>
        <strain evidence="11">LD5P10</strain>
    </source>
</reference>
<feature type="domain" description="FAD dependent oxidoreductase" evidence="10">
    <location>
        <begin position="10"/>
        <end position="337"/>
    </location>
</feature>
<dbReference type="InterPro" id="IPR006076">
    <property type="entry name" value="FAD-dep_OxRdtase"/>
</dbReference>
<keyword evidence="5" id="KW-0560">Oxidoreductase</keyword>
<sequence length="351" mass="36579">MPSTSPTPSRVTVIGAGVIGLSCAHDLAEAGHEVTVVADHGPGDTVSALAGALWFPYRAEGAEAVLERSLRRFVELATLAESVDTDDPSAGADDFTDDVPPVQMRTGMFHERLDPPDRSWVPPVVSVLGDDAVRPVEGGVRATLPMIMTSRYLAWLMDSCRMSGVAFQWRTVTSLDDLSGSADAVVVAGGLRGGELLGGDDAVAPVRGQVMVFANGDGGEDGPRLIGWTVDSDDPTAMTYVFPREDEIVVGGTAEAGSWDETPDQATAEAILSRAEALVPELKELPILGHGAGLRPTRETVRLERVDGYALPVIAAYGHGGAGVTLSWGTAERVVELVGEAVGVGGRGGLS</sequence>
<dbReference type="PANTHER" id="PTHR11530:SF11">
    <property type="entry name" value="D-ASPARTATE OXIDASE"/>
    <property type="match status" value="1"/>
</dbReference>
<dbReference type="GO" id="GO:0019478">
    <property type="term" value="P:D-amino acid catabolic process"/>
    <property type="evidence" value="ECO:0007669"/>
    <property type="project" value="TreeGrafter"/>
</dbReference>
<dbReference type="GO" id="GO:0003884">
    <property type="term" value="F:D-amino-acid oxidase activity"/>
    <property type="evidence" value="ECO:0007669"/>
    <property type="project" value="UniProtKB-EC"/>
</dbReference>
<comment type="caution">
    <text evidence="11">The sequence shown here is derived from an EMBL/GenBank/DDBJ whole genome shotgun (WGS) entry which is preliminary data.</text>
</comment>
<dbReference type="EMBL" id="JALIEA010000013">
    <property type="protein sequence ID" value="MCJ7858712.1"/>
    <property type="molecule type" value="Genomic_DNA"/>
</dbReference>
<keyword evidence="3" id="KW-0285">Flavoprotein</keyword>
<dbReference type="SUPFAM" id="SSF54373">
    <property type="entry name" value="FAD-linked reductases, C-terminal domain"/>
    <property type="match status" value="1"/>
</dbReference>
<evidence type="ECO:0000313" key="12">
    <source>
        <dbReference type="Proteomes" id="UP001139207"/>
    </source>
</evidence>
<accession>A0A9X1WJH4</accession>
<dbReference type="Gene3D" id="3.40.50.720">
    <property type="entry name" value="NAD(P)-binding Rossmann-like Domain"/>
    <property type="match status" value="1"/>
</dbReference>
<dbReference type="RefSeq" id="WP_244804454.1">
    <property type="nucleotide sequence ID" value="NZ_JALIEA010000013.1"/>
</dbReference>
<comment type="cofactor">
    <cofactor evidence="1 9">
        <name>FAD</name>
        <dbReference type="ChEBI" id="CHEBI:57692"/>
    </cofactor>
</comment>
<evidence type="ECO:0000256" key="8">
    <source>
        <dbReference type="ARBA" id="ARBA00049547"/>
    </source>
</evidence>
<evidence type="ECO:0000256" key="4">
    <source>
        <dbReference type="ARBA" id="ARBA00022827"/>
    </source>
</evidence>
<evidence type="ECO:0000256" key="5">
    <source>
        <dbReference type="ARBA" id="ARBA00023002"/>
    </source>
</evidence>
<dbReference type="AlphaFoldDB" id="A0A9X1WJH4"/>
<feature type="binding site" evidence="9">
    <location>
        <position position="172"/>
    </location>
    <ligand>
        <name>FAD</name>
        <dbReference type="ChEBI" id="CHEBI:57692"/>
    </ligand>
</feature>
<evidence type="ECO:0000256" key="9">
    <source>
        <dbReference type="PIRSR" id="PIRSR000189-1"/>
    </source>
</evidence>
<feature type="binding site" evidence="9">
    <location>
        <position position="240"/>
    </location>
    <ligand>
        <name>D-dopa</name>
        <dbReference type="ChEBI" id="CHEBI:149689"/>
    </ligand>
</feature>
<evidence type="ECO:0000313" key="11">
    <source>
        <dbReference type="EMBL" id="MCJ7858712.1"/>
    </source>
</evidence>
<organism evidence="11 12">
    <name type="scientific">Corynebacterium kalidii</name>
    <dbReference type="NCBI Taxonomy" id="2931982"/>
    <lineage>
        <taxon>Bacteria</taxon>
        <taxon>Bacillati</taxon>
        <taxon>Actinomycetota</taxon>
        <taxon>Actinomycetes</taxon>
        <taxon>Mycobacteriales</taxon>
        <taxon>Corynebacteriaceae</taxon>
        <taxon>Corynebacterium</taxon>
    </lineage>
</organism>
<evidence type="ECO:0000256" key="2">
    <source>
        <dbReference type="ARBA" id="ARBA00006730"/>
    </source>
</evidence>
<keyword evidence="4 9" id="KW-0274">FAD</keyword>
<dbReference type="InterPro" id="IPR023209">
    <property type="entry name" value="DAO"/>
</dbReference>
<evidence type="ECO:0000256" key="7">
    <source>
        <dbReference type="ARBA" id="ARBA00039751"/>
    </source>
</evidence>
<feature type="binding site" evidence="9">
    <location>
        <position position="295"/>
    </location>
    <ligand>
        <name>D-dopa</name>
        <dbReference type="ChEBI" id="CHEBI:149689"/>
    </ligand>
</feature>
<comment type="similarity">
    <text evidence="2">Belongs to the DAMOX/DASOX family.</text>
</comment>
<feature type="binding site" evidence="9">
    <location>
        <position position="321"/>
    </location>
    <ligand>
        <name>D-dopa</name>
        <dbReference type="ChEBI" id="CHEBI:149689"/>
    </ligand>
</feature>
<evidence type="ECO:0000256" key="1">
    <source>
        <dbReference type="ARBA" id="ARBA00001974"/>
    </source>
</evidence>
<dbReference type="Pfam" id="PF01266">
    <property type="entry name" value="DAO"/>
    <property type="match status" value="1"/>
</dbReference>
<gene>
    <name evidence="11" type="ORF">MUN33_08280</name>
</gene>
<evidence type="ECO:0000256" key="3">
    <source>
        <dbReference type="ARBA" id="ARBA00022630"/>
    </source>
</evidence>
<evidence type="ECO:0000259" key="10">
    <source>
        <dbReference type="Pfam" id="PF01266"/>
    </source>
</evidence>
<dbReference type="Gene3D" id="3.30.9.10">
    <property type="entry name" value="D-Amino Acid Oxidase, subunit A, domain 2"/>
    <property type="match status" value="1"/>
</dbReference>
<evidence type="ECO:0000256" key="6">
    <source>
        <dbReference type="ARBA" id="ARBA00039101"/>
    </source>
</evidence>
<dbReference type="GO" id="GO:0005737">
    <property type="term" value="C:cytoplasm"/>
    <property type="evidence" value="ECO:0007669"/>
    <property type="project" value="TreeGrafter"/>
</dbReference>
<comment type="catalytic activity">
    <reaction evidence="8">
        <text>a D-alpha-amino acid + O2 + H2O = a 2-oxocarboxylate + H2O2 + NH4(+)</text>
        <dbReference type="Rhea" id="RHEA:21816"/>
        <dbReference type="ChEBI" id="CHEBI:15377"/>
        <dbReference type="ChEBI" id="CHEBI:15379"/>
        <dbReference type="ChEBI" id="CHEBI:16240"/>
        <dbReference type="ChEBI" id="CHEBI:28938"/>
        <dbReference type="ChEBI" id="CHEBI:35179"/>
        <dbReference type="ChEBI" id="CHEBI:59871"/>
        <dbReference type="EC" id="1.4.3.3"/>
    </reaction>
    <physiologicalReaction direction="left-to-right" evidence="8">
        <dbReference type="Rhea" id="RHEA:21817"/>
    </physiologicalReaction>
</comment>
<dbReference type="SUPFAM" id="SSF51971">
    <property type="entry name" value="Nucleotide-binding domain"/>
    <property type="match status" value="1"/>
</dbReference>
<protein>
    <recommendedName>
        <fullName evidence="7">D-amino-acid oxidase</fullName>
        <ecNumber evidence="6">1.4.3.3</ecNumber>
    </recommendedName>
</protein>
<feature type="binding site" evidence="9">
    <location>
        <begin position="320"/>
        <end position="325"/>
    </location>
    <ligand>
        <name>FAD</name>
        <dbReference type="ChEBI" id="CHEBI:57692"/>
    </ligand>
</feature>
<proteinExistence type="inferred from homology"/>
<dbReference type="PANTHER" id="PTHR11530">
    <property type="entry name" value="D-AMINO ACID OXIDASE"/>
    <property type="match status" value="1"/>
</dbReference>
<dbReference type="GO" id="GO:0071949">
    <property type="term" value="F:FAD binding"/>
    <property type="evidence" value="ECO:0007669"/>
    <property type="project" value="InterPro"/>
</dbReference>
<keyword evidence="12" id="KW-1185">Reference proteome</keyword>
<dbReference type="PIRSF" id="PIRSF000189">
    <property type="entry name" value="D-aa_oxidase"/>
    <property type="match status" value="1"/>
</dbReference>
<dbReference type="Proteomes" id="UP001139207">
    <property type="component" value="Unassembled WGS sequence"/>
</dbReference>
<dbReference type="EC" id="1.4.3.3" evidence="6"/>
<name>A0A9X1WJH4_9CORY</name>